<accession>A0A6G9XPF9</accession>
<proteinExistence type="predicted"/>
<name>A0A6G9XPF9_NOCBR</name>
<evidence type="ECO:0000313" key="2">
    <source>
        <dbReference type="Proteomes" id="UP000501705"/>
    </source>
</evidence>
<dbReference type="AlphaFoldDB" id="A0A6G9XPF9"/>
<dbReference type="Proteomes" id="UP000501705">
    <property type="component" value="Chromosome"/>
</dbReference>
<reference evidence="1 2" key="1">
    <citation type="journal article" date="2019" name="ACS Chem. Biol.">
        <title>Identification and Mobilization of a Cryptic Antibiotic Biosynthesis Gene Locus from a Human-Pathogenic Nocardia Isolate.</title>
        <authorList>
            <person name="Herisse M."/>
            <person name="Ishida K."/>
            <person name="Porter J.L."/>
            <person name="Howden B."/>
            <person name="Hertweck C."/>
            <person name="Stinear T.P."/>
            <person name="Pidot S.J."/>
        </authorList>
    </citation>
    <scope>NUCLEOTIDE SEQUENCE [LARGE SCALE GENOMIC DNA]</scope>
    <source>
        <strain evidence="1 2">AUSMDU00024985</strain>
    </source>
</reference>
<dbReference type="EMBL" id="CP046171">
    <property type="protein sequence ID" value="QIS02805.1"/>
    <property type="molecule type" value="Genomic_DNA"/>
</dbReference>
<gene>
    <name evidence="1" type="ORF">F5X71_11135</name>
</gene>
<dbReference type="RefSeq" id="WP_167461884.1">
    <property type="nucleotide sequence ID" value="NZ_CP046171.1"/>
</dbReference>
<sequence>MRTTYWVARPRLRRGVSVAGVPACTESAASSFGRRDDPQTGRVDPSGDPNLFSCHCASRIDMTLEDGTHYRCEDLRAGCP</sequence>
<evidence type="ECO:0000313" key="1">
    <source>
        <dbReference type="EMBL" id="QIS02805.1"/>
    </source>
</evidence>
<organism evidence="1 2">
    <name type="scientific">Nocardia brasiliensis</name>
    <dbReference type="NCBI Taxonomy" id="37326"/>
    <lineage>
        <taxon>Bacteria</taxon>
        <taxon>Bacillati</taxon>
        <taxon>Actinomycetota</taxon>
        <taxon>Actinomycetes</taxon>
        <taxon>Mycobacteriales</taxon>
        <taxon>Nocardiaceae</taxon>
        <taxon>Nocardia</taxon>
    </lineage>
</organism>
<protein>
    <submittedName>
        <fullName evidence="1">Uncharacterized protein</fullName>
    </submittedName>
</protein>